<keyword evidence="1" id="KW-0472">Membrane</keyword>
<evidence type="ECO:0000256" key="1">
    <source>
        <dbReference type="SAM" id="Phobius"/>
    </source>
</evidence>
<proteinExistence type="predicted"/>
<dbReference type="Proteomes" id="UP001623330">
    <property type="component" value="Unassembled WGS sequence"/>
</dbReference>
<comment type="caution">
    <text evidence="2">The sequence shown here is derived from an EMBL/GenBank/DDBJ whole genome shotgun (WGS) entry which is preliminary data.</text>
</comment>
<keyword evidence="1" id="KW-0812">Transmembrane</keyword>
<reference evidence="2 3" key="1">
    <citation type="submission" date="2024-05" db="EMBL/GenBank/DDBJ databases">
        <title>Long read based assembly of the Candida bracarensis genome reveals expanded adhesin content.</title>
        <authorList>
            <person name="Marcet-Houben M."/>
            <person name="Ksiezopolska E."/>
            <person name="Gabaldon T."/>
        </authorList>
    </citation>
    <scope>NUCLEOTIDE SEQUENCE [LARGE SCALE GENOMIC DNA]</scope>
    <source>
        <strain evidence="2 3">CBM6</strain>
    </source>
</reference>
<organism evidence="2 3">
    <name type="scientific">Nakaseomyces bracarensis</name>
    <dbReference type="NCBI Taxonomy" id="273131"/>
    <lineage>
        <taxon>Eukaryota</taxon>
        <taxon>Fungi</taxon>
        <taxon>Dikarya</taxon>
        <taxon>Ascomycota</taxon>
        <taxon>Saccharomycotina</taxon>
        <taxon>Saccharomycetes</taxon>
        <taxon>Saccharomycetales</taxon>
        <taxon>Saccharomycetaceae</taxon>
        <taxon>Nakaseomyces</taxon>
    </lineage>
</organism>
<keyword evidence="1" id="KW-1133">Transmembrane helix</keyword>
<dbReference type="EMBL" id="JBEVYD010000008">
    <property type="protein sequence ID" value="KAL3230974.1"/>
    <property type="molecule type" value="Genomic_DNA"/>
</dbReference>
<accession>A0ABR4NRT3</accession>
<feature type="transmembrane region" description="Helical" evidence="1">
    <location>
        <begin position="28"/>
        <end position="50"/>
    </location>
</feature>
<sequence length="68" mass="7519">MYARIAPRALTVGRRFASTTRNSNSNPWMTPIPLLIIGTLAGGAAVVAHYNDDEHSGIKKIYQKHRNV</sequence>
<evidence type="ECO:0000313" key="3">
    <source>
        <dbReference type="Proteomes" id="UP001623330"/>
    </source>
</evidence>
<protein>
    <submittedName>
        <fullName evidence="2">Uncharacterized protein</fullName>
    </submittedName>
</protein>
<keyword evidence="3" id="KW-1185">Reference proteome</keyword>
<evidence type="ECO:0000313" key="2">
    <source>
        <dbReference type="EMBL" id="KAL3230974.1"/>
    </source>
</evidence>
<name>A0ABR4NRT3_9SACH</name>
<gene>
    <name evidence="2" type="ORF">RNJ44_00613</name>
</gene>